<dbReference type="STRING" id="1002809.SSIL_3274"/>
<dbReference type="PANTHER" id="PTHR21485">
    <property type="entry name" value="HAD SUPERFAMILY MEMBERS CMAS AND KDSC"/>
    <property type="match status" value="1"/>
</dbReference>
<dbReference type="Pfam" id="PF02348">
    <property type="entry name" value="CTP_transf_3"/>
    <property type="match status" value="1"/>
</dbReference>
<dbReference type="Proteomes" id="UP000006691">
    <property type="component" value="Chromosome"/>
</dbReference>
<dbReference type="GO" id="GO:0008781">
    <property type="term" value="F:N-acylneuraminate cytidylyltransferase activity"/>
    <property type="evidence" value="ECO:0007669"/>
    <property type="project" value="TreeGrafter"/>
</dbReference>
<gene>
    <name evidence="1" type="ordered locus">SSIL_3274</name>
</gene>
<reference evidence="2" key="1">
    <citation type="submission" date="2011-04" db="EMBL/GenBank/DDBJ databases">
        <title>Genome sequence of Solibacillus silvestris StLB046.</title>
        <authorList>
            <person name="Morohoshi T."/>
            <person name="Someya N."/>
            <person name="Ikeda T."/>
        </authorList>
    </citation>
    <scope>NUCLEOTIDE SEQUENCE [LARGE SCALE GENOMIC DNA]</scope>
    <source>
        <strain evidence="2">StLB046</strain>
    </source>
</reference>
<dbReference type="SUPFAM" id="SSF53448">
    <property type="entry name" value="Nucleotide-diphospho-sugar transferases"/>
    <property type="match status" value="1"/>
</dbReference>
<dbReference type="HOGENOM" id="CLU_042930_1_1_9"/>
<dbReference type="PANTHER" id="PTHR21485:SF3">
    <property type="entry name" value="N-ACYLNEURAMINATE CYTIDYLYLTRANSFERASE"/>
    <property type="match status" value="1"/>
</dbReference>
<keyword evidence="2" id="KW-1185">Reference proteome</keyword>
<accession>F2F309</accession>
<evidence type="ECO:0000313" key="2">
    <source>
        <dbReference type="Proteomes" id="UP000006691"/>
    </source>
</evidence>
<dbReference type="InterPro" id="IPR050793">
    <property type="entry name" value="CMP-NeuNAc_synthase"/>
</dbReference>
<dbReference type="CDD" id="cd02513">
    <property type="entry name" value="CMP-NeuAc_Synthase"/>
    <property type="match status" value="1"/>
</dbReference>
<proteinExistence type="predicted"/>
<organism evidence="1 2">
    <name type="scientific">Solibacillus silvestris (strain StLB046)</name>
    <name type="common">Bacillus silvestris</name>
    <dbReference type="NCBI Taxonomy" id="1002809"/>
    <lineage>
        <taxon>Bacteria</taxon>
        <taxon>Bacillati</taxon>
        <taxon>Bacillota</taxon>
        <taxon>Bacilli</taxon>
        <taxon>Bacillales</taxon>
        <taxon>Caryophanaceae</taxon>
        <taxon>Solibacillus</taxon>
    </lineage>
</organism>
<name>F2F309_SOLSS</name>
<dbReference type="PATRIC" id="fig|1002809.3.peg.3307"/>
<dbReference type="Gene3D" id="3.90.550.10">
    <property type="entry name" value="Spore Coat Polysaccharide Biosynthesis Protein SpsA, Chain A"/>
    <property type="match status" value="1"/>
</dbReference>
<dbReference type="InterPro" id="IPR029044">
    <property type="entry name" value="Nucleotide-diphossugar_trans"/>
</dbReference>
<reference evidence="1 2" key="2">
    <citation type="journal article" date="2012" name="J. Biosci. Bioeng.">
        <title>Complete genome sequence and characterization of the N-acylhomoserine lactone-degrading gene of the potato leaf-associated Solibacillus silvestris.</title>
        <authorList>
            <person name="Morohoshi T."/>
            <person name="Tominaga Y."/>
            <person name="Someya N."/>
            <person name="Ikeda T."/>
        </authorList>
    </citation>
    <scope>NUCLEOTIDE SEQUENCE [LARGE SCALE GENOMIC DNA]</scope>
    <source>
        <strain evidence="1 2">StLB046</strain>
    </source>
</reference>
<dbReference type="eggNOG" id="COG1083">
    <property type="taxonomic scope" value="Bacteria"/>
</dbReference>
<evidence type="ECO:0000313" key="1">
    <source>
        <dbReference type="EMBL" id="BAK17697.1"/>
    </source>
</evidence>
<dbReference type="InterPro" id="IPR003329">
    <property type="entry name" value="Cytidylyl_trans"/>
</dbReference>
<dbReference type="EMBL" id="AP012157">
    <property type="protein sequence ID" value="BAK17697.1"/>
    <property type="molecule type" value="Genomic_DNA"/>
</dbReference>
<dbReference type="KEGG" id="siv:SSIL_3274"/>
<sequence>MINDRKVLAIIPARGGSKGIPNKNIIDVCGKPLIQYTLDEAKNSKYIDEIHISTDCESIISVVRELGFSIERQRPAELAQDDSATIDVLIDVITYYKSIGKDFDVIILLQPTQPLRKAMHIDGALECYIRNSEQGVASVSLVKQHPILMRKIDKTGQLSNILNIESTVRRQDFNDFYIVNGAIYVNNSHEIFARVSLNDNKVPYVMKDDYENIDIDEQKDLERLEQILLGFKRGI</sequence>
<protein>
    <submittedName>
        <fullName evidence="1">CMP-N-acetylneuraminic acid synthetase</fullName>
    </submittedName>
</protein>
<dbReference type="AlphaFoldDB" id="F2F309"/>